<proteinExistence type="predicted"/>
<dbReference type="EMBL" id="LAZR01002621">
    <property type="protein sequence ID" value="KKN27636.1"/>
    <property type="molecule type" value="Genomic_DNA"/>
</dbReference>
<sequence>MIGYWEINNKQKMKKVKPVSKNNEDDYFAVEQDGVLKCSCGEELEKMDDQTYKCPGGYPVYRFQDGSVFIDKWGNLMMKKIDHGNHKKKKKNGKK</sequence>
<evidence type="ECO:0000313" key="1">
    <source>
        <dbReference type="EMBL" id="KKN27636.1"/>
    </source>
</evidence>
<organism evidence="1">
    <name type="scientific">marine sediment metagenome</name>
    <dbReference type="NCBI Taxonomy" id="412755"/>
    <lineage>
        <taxon>unclassified sequences</taxon>
        <taxon>metagenomes</taxon>
        <taxon>ecological metagenomes</taxon>
    </lineage>
</organism>
<name>A0A0F9RRL5_9ZZZZ</name>
<reference evidence="1" key="1">
    <citation type="journal article" date="2015" name="Nature">
        <title>Complex archaea that bridge the gap between prokaryotes and eukaryotes.</title>
        <authorList>
            <person name="Spang A."/>
            <person name="Saw J.H."/>
            <person name="Jorgensen S.L."/>
            <person name="Zaremba-Niedzwiedzka K."/>
            <person name="Martijn J."/>
            <person name="Lind A.E."/>
            <person name="van Eijk R."/>
            <person name="Schleper C."/>
            <person name="Guy L."/>
            <person name="Ettema T.J."/>
        </authorList>
    </citation>
    <scope>NUCLEOTIDE SEQUENCE</scope>
</reference>
<gene>
    <name evidence="1" type="ORF">LCGC14_0862730</name>
</gene>
<comment type="caution">
    <text evidence="1">The sequence shown here is derived from an EMBL/GenBank/DDBJ whole genome shotgun (WGS) entry which is preliminary data.</text>
</comment>
<protein>
    <submittedName>
        <fullName evidence="1">Uncharacterized protein</fullName>
    </submittedName>
</protein>
<accession>A0A0F9RRL5</accession>
<dbReference type="AlphaFoldDB" id="A0A0F9RRL5"/>